<dbReference type="FunFam" id="1.20.1740.10:FF:000013">
    <property type="entry name" value="Solute carrier family 12 member"/>
    <property type="match status" value="1"/>
</dbReference>
<dbReference type="GO" id="GO:0034486">
    <property type="term" value="P:vacuolar transmembrane transport"/>
    <property type="evidence" value="ECO:0007669"/>
    <property type="project" value="TreeGrafter"/>
</dbReference>
<dbReference type="VEuPathDB" id="FungiDB:BO70DRAFT_386405"/>
<keyword evidence="5 8" id="KW-1133">Transmembrane helix</keyword>
<evidence type="ECO:0000256" key="3">
    <source>
        <dbReference type="ARBA" id="ARBA00022448"/>
    </source>
</evidence>
<dbReference type="Gene3D" id="1.20.1740.10">
    <property type="entry name" value="Amino acid/polyamine transporter I"/>
    <property type="match status" value="1"/>
</dbReference>
<dbReference type="GeneID" id="37068058"/>
<dbReference type="InterPro" id="IPR018491">
    <property type="entry name" value="SLC12_C"/>
</dbReference>
<dbReference type="OrthoDB" id="2020542at2759"/>
<dbReference type="GO" id="GO:0055075">
    <property type="term" value="P:potassium ion homeostasis"/>
    <property type="evidence" value="ECO:0007669"/>
    <property type="project" value="TreeGrafter"/>
</dbReference>
<feature type="transmembrane region" description="Helical" evidence="8">
    <location>
        <begin position="431"/>
        <end position="460"/>
    </location>
</feature>
<keyword evidence="4 8" id="KW-0812">Transmembrane</keyword>
<dbReference type="InterPro" id="IPR004841">
    <property type="entry name" value="AA-permease/SLC12A_dom"/>
</dbReference>
<evidence type="ECO:0000256" key="6">
    <source>
        <dbReference type="ARBA" id="ARBA00023136"/>
    </source>
</evidence>
<feature type="region of interest" description="Disordered" evidence="7">
    <location>
        <begin position="1011"/>
        <end position="1161"/>
    </location>
</feature>
<evidence type="ECO:0000256" key="1">
    <source>
        <dbReference type="ARBA" id="ARBA00004141"/>
    </source>
</evidence>
<dbReference type="InterPro" id="IPR004842">
    <property type="entry name" value="SLC12A_fam"/>
</dbReference>
<keyword evidence="3" id="KW-0813">Transport</keyword>
<sequence>MTGTRADGASESLSRRRPNFSARTAEEDVSRLAPSDSAHASPQEGNKFSNWRAAFSFSPHEQPNSSRHSPDSKRHSLPSNLLNNVSRWWDGHGEDGRHELPRERIPPLSAGPFRESALAQKERDQKDRASENLNKLGTFSGVFVPTTLNVLSILMFLRFGFILGQAGLLGMLGLLVISYTINLVTTMSLSAIATNGTVRGGGAYYLISRSLGAEFGGSIGIVFYLGYVLNTGMNAVGLVDCFSQNFGTESGTWANFLEEGFWWQYLWGTVILLLCTGICLAGSSIFSRASNGLLVILLVATFSIPISAIFMKPFSIPKIGVEFTGFRLQTLLENLKPKLTKGAAGSQIQGRENFQDLFGILFPATGGIFAGASMSGDLKNPSQSIPKGTLYGLVLTFITYTLVIVAMAASITRDSFYKNANVVQVANLSGVVILMGEFATSFFSALMGVIGSAKLLQAIARDSLLPGLSFFAKGTKKNDEPVNAIIVTYVVAQLTMLFDINQIASFVTMTYLMTFLVTNLACFLLKIGSAPNFRPSFHYFNWKTAATGALVCGASMFFVDGIYATGCVVILMMLFLLIHYTSPPKPWGDVSQSLIYHQVRKYLLRLRQEHVKFWRPQILLFVNDLDEQSKMVSFCNSLKKGGLFVLGHVLVTDDFSAAVPEARRKQTAWTKFVESSRVKAFVNITVSPTAEWGVRNVALSAGLGGMRPNIVIIDQFRKGQSLVEKFQPPSRKDSGGRRISRELIPAIPEDGPQEPPMRHQSYVTILEDLLFKLRSNVAVAKGFENLELPGPHGQHRKKYIDLWPIQMSAELGADNESKKNVLTTNFDTYTLILQLGCILNTVPSWKKTYKLRVAVFVEYETDIEDERGRVEALLEKLRIEAEVLVFWLACGDLKAYRIIVNGDRSPETQDYEARVRQALQDEEWWQEIQKARSAHEAEYQAEWGAPKERVSSWPSESVQKAPNQLAGGLKKFIESSKRRRSISSFKGLGSVSLGMQTHRLLDAFVDYDSDTSMSTSETSDEEFPPYQDEEGDEDIDKDAGHKTPSLQPDPAGPSKAKQRPSEEAAHEQLIPSIIMTGDDGSPKSKPDVARPKVSRSPSSSRFSSSPIPEARVNTDESAGPSIMFAPSASPPRTSNRLDSIYTHRSSPGPSTAQSASGYPRQASVPVSFNDLPSRAQHLILNELMNQHSSDTAVLFTTLPSPSEGTAQSEAASASYLSDLEIFWQGLPPCLLVHSNSMTVTMNL</sequence>
<reference evidence="11 12" key="1">
    <citation type="submission" date="2016-12" db="EMBL/GenBank/DDBJ databases">
        <title>The genomes of Aspergillus section Nigri reveals drivers in fungal speciation.</title>
        <authorList>
            <consortium name="DOE Joint Genome Institute"/>
            <person name="Vesth T.C."/>
            <person name="Nybo J."/>
            <person name="Theobald S."/>
            <person name="Brandl J."/>
            <person name="Frisvad J.C."/>
            <person name="Nielsen K.F."/>
            <person name="Lyhne E.K."/>
            <person name="Kogle M.E."/>
            <person name="Kuo A."/>
            <person name="Riley R."/>
            <person name="Clum A."/>
            <person name="Nolan M."/>
            <person name="Lipzen A."/>
            <person name="Salamov A."/>
            <person name="Henrissat B."/>
            <person name="Wiebenga A."/>
            <person name="De Vries R.P."/>
            <person name="Grigoriev I.V."/>
            <person name="Mortensen U.H."/>
            <person name="Andersen M.R."/>
            <person name="Baker S.E."/>
        </authorList>
    </citation>
    <scope>NUCLEOTIDE SEQUENCE [LARGE SCALE GENOMIC DNA]</scope>
    <source>
        <strain evidence="11 12">CBS 117.55</strain>
    </source>
</reference>
<evidence type="ECO:0000256" key="7">
    <source>
        <dbReference type="SAM" id="MobiDB-lite"/>
    </source>
</evidence>
<dbReference type="AlphaFoldDB" id="A0A317WLC5"/>
<feature type="transmembrane region" description="Helical" evidence="8">
    <location>
        <begin position="204"/>
        <end position="227"/>
    </location>
</feature>
<dbReference type="Proteomes" id="UP000247233">
    <property type="component" value="Unassembled WGS sequence"/>
</dbReference>
<dbReference type="PANTHER" id="PTHR11827">
    <property type="entry name" value="SOLUTE CARRIER FAMILY 12, CATION COTRANSPORTERS"/>
    <property type="match status" value="1"/>
</dbReference>
<dbReference type="GO" id="GO:0005774">
    <property type="term" value="C:vacuolar membrane"/>
    <property type="evidence" value="ECO:0007669"/>
    <property type="project" value="TreeGrafter"/>
</dbReference>
<dbReference type="STRING" id="1448321.A0A317WLC5"/>
<feature type="transmembrane region" description="Helical" evidence="8">
    <location>
        <begin position="265"/>
        <end position="286"/>
    </location>
</feature>
<feature type="compositionally biased region" description="Basic and acidic residues" evidence="7">
    <location>
        <begin position="1080"/>
        <end position="1090"/>
    </location>
</feature>
<evidence type="ECO:0000256" key="5">
    <source>
        <dbReference type="ARBA" id="ARBA00022989"/>
    </source>
</evidence>
<feature type="compositionally biased region" description="Low complexity" evidence="7">
    <location>
        <begin position="1094"/>
        <end position="1106"/>
    </location>
</feature>
<feature type="region of interest" description="Disordered" evidence="7">
    <location>
        <begin position="97"/>
        <end position="129"/>
    </location>
</feature>
<organism evidence="11 12">
    <name type="scientific">Aspergillus heteromorphus CBS 117.55</name>
    <dbReference type="NCBI Taxonomy" id="1448321"/>
    <lineage>
        <taxon>Eukaryota</taxon>
        <taxon>Fungi</taxon>
        <taxon>Dikarya</taxon>
        <taxon>Ascomycota</taxon>
        <taxon>Pezizomycotina</taxon>
        <taxon>Eurotiomycetes</taxon>
        <taxon>Eurotiomycetidae</taxon>
        <taxon>Eurotiales</taxon>
        <taxon>Aspergillaceae</taxon>
        <taxon>Aspergillus</taxon>
        <taxon>Aspergillus subgen. Circumdati</taxon>
    </lineage>
</organism>
<feature type="transmembrane region" description="Helical" evidence="8">
    <location>
        <begin position="481"/>
        <end position="498"/>
    </location>
</feature>
<evidence type="ECO:0000259" key="10">
    <source>
        <dbReference type="Pfam" id="PF03522"/>
    </source>
</evidence>
<feature type="transmembrane region" description="Helical" evidence="8">
    <location>
        <begin position="357"/>
        <end position="378"/>
    </location>
</feature>
<feature type="transmembrane region" description="Helical" evidence="8">
    <location>
        <begin position="390"/>
        <end position="411"/>
    </location>
</feature>
<protein>
    <submittedName>
        <fullName evidence="11">Cation chloride cotransporter</fullName>
    </submittedName>
</protein>
<evidence type="ECO:0000313" key="12">
    <source>
        <dbReference type="Proteomes" id="UP000247233"/>
    </source>
</evidence>
<feature type="compositionally biased region" description="Basic and acidic residues" evidence="7">
    <location>
        <begin position="120"/>
        <end position="129"/>
    </location>
</feature>
<dbReference type="EMBL" id="MSFL01000008">
    <property type="protein sequence ID" value="PWY86122.1"/>
    <property type="molecule type" value="Genomic_DNA"/>
</dbReference>
<name>A0A317WLC5_9EURO</name>
<feature type="domain" description="SLC12A transporter C-terminal" evidence="10">
    <location>
        <begin position="630"/>
        <end position="713"/>
    </location>
</feature>
<evidence type="ECO:0000256" key="2">
    <source>
        <dbReference type="ARBA" id="ARBA00010593"/>
    </source>
</evidence>
<dbReference type="GO" id="GO:0006884">
    <property type="term" value="P:cell volume homeostasis"/>
    <property type="evidence" value="ECO:0007669"/>
    <property type="project" value="TreeGrafter"/>
</dbReference>
<proteinExistence type="inferred from homology"/>
<gene>
    <name evidence="11" type="ORF">BO70DRAFT_386405</name>
</gene>
<feature type="transmembrane region" description="Helical" evidence="8">
    <location>
        <begin position="169"/>
        <end position="192"/>
    </location>
</feature>
<evidence type="ECO:0000256" key="8">
    <source>
        <dbReference type="SAM" id="Phobius"/>
    </source>
</evidence>
<feature type="transmembrane region" description="Helical" evidence="8">
    <location>
        <begin position="293"/>
        <end position="311"/>
    </location>
</feature>
<dbReference type="GO" id="GO:0055064">
    <property type="term" value="P:chloride ion homeostasis"/>
    <property type="evidence" value="ECO:0007669"/>
    <property type="project" value="TreeGrafter"/>
</dbReference>
<comment type="caution">
    <text evidence="11">The sequence shown here is derived from an EMBL/GenBank/DDBJ whole genome shotgun (WGS) entry which is preliminary data.</text>
</comment>
<feature type="transmembrane region" description="Helical" evidence="8">
    <location>
        <begin position="136"/>
        <end position="157"/>
    </location>
</feature>
<dbReference type="GO" id="GO:0015379">
    <property type="term" value="F:potassium:chloride symporter activity"/>
    <property type="evidence" value="ECO:0007669"/>
    <property type="project" value="TreeGrafter"/>
</dbReference>
<feature type="compositionally biased region" description="Polar residues" evidence="7">
    <location>
        <begin position="1130"/>
        <end position="1156"/>
    </location>
</feature>
<comment type="similarity">
    <text evidence="2">Belongs to the SLC12A transporter family.</text>
</comment>
<feature type="domain" description="Amino acid permease/ SLC12A" evidence="9">
    <location>
        <begin position="142"/>
        <end position="619"/>
    </location>
</feature>
<dbReference type="Pfam" id="PF03522">
    <property type="entry name" value="SLC12"/>
    <property type="match status" value="2"/>
</dbReference>
<dbReference type="RefSeq" id="XP_025400674.1">
    <property type="nucleotide sequence ID" value="XM_025545821.1"/>
</dbReference>
<dbReference type="Pfam" id="PF00324">
    <property type="entry name" value="AA_permease"/>
    <property type="match status" value="1"/>
</dbReference>
<feature type="region of interest" description="Disordered" evidence="7">
    <location>
        <begin position="1"/>
        <end position="78"/>
    </location>
</feature>
<feature type="compositionally biased region" description="Polar residues" evidence="7">
    <location>
        <begin position="38"/>
        <end position="49"/>
    </location>
</feature>
<evidence type="ECO:0000313" key="11">
    <source>
        <dbReference type="EMBL" id="PWY86122.1"/>
    </source>
</evidence>
<comment type="subcellular location">
    <subcellularLocation>
        <location evidence="1">Membrane</location>
        <topology evidence="1">Multi-pass membrane protein</topology>
    </subcellularLocation>
</comment>
<accession>A0A317WLC5</accession>
<evidence type="ECO:0000256" key="4">
    <source>
        <dbReference type="ARBA" id="ARBA00022692"/>
    </source>
</evidence>
<feature type="compositionally biased region" description="Acidic residues" evidence="7">
    <location>
        <begin position="1018"/>
        <end position="1036"/>
    </location>
</feature>
<feature type="transmembrane region" description="Helical" evidence="8">
    <location>
        <begin position="545"/>
        <end position="578"/>
    </location>
</feature>
<keyword evidence="6 8" id="KW-0472">Membrane</keyword>
<evidence type="ECO:0000259" key="9">
    <source>
        <dbReference type="Pfam" id="PF00324"/>
    </source>
</evidence>
<feature type="transmembrane region" description="Helical" evidence="8">
    <location>
        <begin position="504"/>
        <end position="525"/>
    </location>
</feature>
<dbReference type="PANTHER" id="PTHR11827:SF72">
    <property type="entry name" value="GH08340P"/>
    <property type="match status" value="1"/>
</dbReference>
<feature type="domain" description="SLC12A transporter C-terminal" evidence="10">
    <location>
        <begin position="1176"/>
        <end position="1239"/>
    </location>
</feature>
<keyword evidence="12" id="KW-1185">Reference proteome</keyword>